<evidence type="ECO:0000313" key="3">
    <source>
        <dbReference type="EMBL" id="TPX55334.1"/>
    </source>
</evidence>
<feature type="region of interest" description="Disordered" evidence="2">
    <location>
        <begin position="299"/>
        <end position="324"/>
    </location>
</feature>
<name>A0A507DU99_9FUNG</name>
<evidence type="ECO:0000256" key="1">
    <source>
        <dbReference type="SAM" id="Coils"/>
    </source>
</evidence>
<feature type="region of interest" description="Disordered" evidence="2">
    <location>
        <begin position="261"/>
        <end position="286"/>
    </location>
</feature>
<protein>
    <submittedName>
        <fullName evidence="3">Uncharacterized protein</fullName>
    </submittedName>
</protein>
<dbReference type="PANTHER" id="PTHR34649:SF1">
    <property type="entry name" value="CILIA- AND FLAGELLA-ASSOCIATED PROTEIN 99"/>
    <property type="match status" value="1"/>
</dbReference>
<feature type="compositionally biased region" description="Low complexity" evidence="2">
    <location>
        <begin position="642"/>
        <end position="670"/>
    </location>
</feature>
<keyword evidence="1" id="KW-0175">Coiled coil</keyword>
<keyword evidence="4" id="KW-1185">Reference proteome</keyword>
<evidence type="ECO:0000313" key="4">
    <source>
        <dbReference type="Proteomes" id="UP000318582"/>
    </source>
</evidence>
<gene>
    <name evidence="3" type="ORF">PhCBS80983_g05403</name>
</gene>
<accession>A0A507DU99</accession>
<organism evidence="3 4">
    <name type="scientific">Powellomyces hirtus</name>
    <dbReference type="NCBI Taxonomy" id="109895"/>
    <lineage>
        <taxon>Eukaryota</taxon>
        <taxon>Fungi</taxon>
        <taxon>Fungi incertae sedis</taxon>
        <taxon>Chytridiomycota</taxon>
        <taxon>Chytridiomycota incertae sedis</taxon>
        <taxon>Chytridiomycetes</taxon>
        <taxon>Spizellomycetales</taxon>
        <taxon>Powellomycetaceae</taxon>
        <taxon>Powellomyces</taxon>
    </lineage>
</organism>
<dbReference type="EMBL" id="QEAQ01000114">
    <property type="protein sequence ID" value="TPX55334.1"/>
    <property type="molecule type" value="Genomic_DNA"/>
</dbReference>
<dbReference type="PANTHER" id="PTHR34649">
    <property type="entry name" value="CILIA- AND FLAGELLA-ASSOCIATED PROTEIN 99"/>
    <property type="match status" value="1"/>
</dbReference>
<feature type="compositionally biased region" description="Low complexity" evidence="2">
    <location>
        <begin position="604"/>
        <end position="626"/>
    </location>
</feature>
<evidence type="ECO:0000256" key="2">
    <source>
        <dbReference type="SAM" id="MobiDB-lite"/>
    </source>
</evidence>
<dbReference type="AlphaFoldDB" id="A0A507DU99"/>
<feature type="region of interest" description="Disordered" evidence="2">
    <location>
        <begin position="725"/>
        <end position="764"/>
    </location>
</feature>
<sequence>MLEPRALVQHCRGLLSQHDAFARGAFKTGMAAIHTSPTPAGVIPFVPGHAHFDLSQPVVRTEAHILDDYFAKEGIVDEADRTFLAEVLNGCVRHKLVLEVALNSFYVETGERLLRPNYNLYAVLFYLTLFRLSDLGFPKLRCILLSYASSAGVHTGAFARFVFDAHRLTGVLRDAWNTMFDAEWVRETIVDPVLACLRPAKILIRDLEDREERGMVLKKTERRPTEPEPFLLTKPKPRRVPPPTEIVPNVVKARPVPRSVYQGSGEREALERTKAENREKQKQTYAKSSLQQFSVLTRKTGAAARAASPSHSPPPPATTRQPYHHRPIPHNLREVIPVKLTTAAILREDALVRRQRMEEEQWLNEVEMGLKDGGEFREWRDGGRAKEEEEKRLEMERRRLEIQLIHEDAYEAKQDLLKENRERAAEILAERETLRAAAEVARKEQEEENRKRVDAIQGMQGEIQKAKMKVVADNSRKAADITQQTIRLRQQAAQEQEAELARKAELIAQIRLLERSMPSVGTVIKVIDPTETSNLGLLSEMSVTELQERLLQARVQVAEDEARRREEIVGERKARVEMIGKRLQEIEVQRNERRRRRRERDRSSGTTTATSGRESAASMTSAHTTAVRSKVNSPGSPPQPHGTTATTVMTPTPTTPGAVGTMGPGPTTPGDRTIALLREKLQAKRTARLAQHTPVRKAVSKPVIHFPPSEWNELDVAERNHQARRRRREGLSEEFNESVEVEDGDFDGAGDVGWDENRVSVPVH</sequence>
<dbReference type="STRING" id="109895.A0A507DU99"/>
<feature type="coiled-coil region" evidence="1">
    <location>
        <begin position="383"/>
        <end position="451"/>
    </location>
</feature>
<comment type="caution">
    <text evidence="3">The sequence shown here is derived from an EMBL/GenBank/DDBJ whole genome shotgun (WGS) entry which is preliminary data.</text>
</comment>
<dbReference type="Proteomes" id="UP000318582">
    <property type="component" value="Unassembled WGS sequence"/>
</dbReference>
<feature type="compositionally biased region" description="Acidic residues" evidence="2">
    <location>
        <begin position="732"/>
        <end position="748"/>
    </location>
</feature>
<reference evidence="3 4" key="1">
    <citation type="journal article" date="2019" name="Sci. Rep.">
        <title>Comparative genomics of chytrid fungi reveal insights into the obligate biotrophic and pathogenic lifestyle of Synchytrium endobioticum.</title>
        <authorList>
            <person name="van de Vossenberg B.T.L.H."/>
            <person name="Warris S."/>
            <person name="Nguyen H.D.T."/>
            <person name="van Gent-Pelzer M.P.E."/>
            <person name="Joly D.L."/>
            <person name="van de Geest H.C."/>
            <person name="Bonants P.J.M."/>
            <person name="Smith D.S."/>
            <person name="Levesque C.A."/>
            <person name="van der Lee T.A.J."/>
        </authorList>
    </citation>
    <scope>NUCLEOTIDE SEQUENCE [LARGE SCALE GENOMIC DNA]</scope>
    <source>
        <strain evidence="3 4">CBS 809.83</strain>
    </source>
</reference>
<feature type="region of interest" description="Disordered" evidence="2">
    <location>
        <begin position="219"/>
        <end position="245"/>
    </location>
</feature>
<feature type="region of interest" description="Disordered" evidence="2">
    <location>
        <begin position="589"/>
        <end position="670"/>
    </location>
</feature>
<feature type="compositionally biased region" description="Basic and acidic residues" evidence="2">
    <location>
        <begin position="265"/>
        <end position="282"/>
    </location>
</feature>
<dbReference type="InterPro" id="IPR039341">
    <property type="entry name" value="CFAP99"/>
</dbReference>
<proteinExistence type="predicted"/>